<keyword evidence="4" id="KW-1185">Reference proteome</keyword>
<keyword evidence="1" id="KW-0597">Phosphoprotein</keyword>
<dbReference type="InterPro" id="IPR001789">
    <property type="entry name" value="Sig_transdc_resp-reg_receiver"/>
</dbReference>
<feature type="modified residue" description="4-aspartylphosphate" evidence="1">
    <location>
        <position position="59"/>
    </location>
</feature>
<evidence type="ECO:0000313" key="3">
    <source>
        <dbReference type="EMBL" id="MEC4266794.1"/>
    </source>
</evidence>
<sequence>MEKSVLLVDDDPIFNWLALKMIQKVAPDFNVKEFSNGRAALDFLQDNFNEKGHYTILLDINMPEMNGWEFMDAIEQSDWVKAESISVFIVSSSTDPGDREKAKTYQLVKDYLTKPLSLDMIKGTMA</sequence>
<evidence type="ECO:0000256" key="1">
    <source>
        <dbReference type="PROSITE-ProRule" id="PRU00169"/>
    </source>
</evidence>
<dbReference type="Gene3D" id="3.40.50.2300">
    <property type="match status" value="1"/>
</dbReference>
<comment type="caution">
    <text evidence="3">The sequence shown here is derived from an EMBL/GenBank/DDBJ whole genome shotgun (WGS) entry which is preliminary data.</text>
</comment>
<name>A0ABU6IUQ7_9FLAO</name>
<dbReference type="Pfam" id="PF00072">
    <property type="entry name" value="Response_reg"/>
    <property type="match status" value="1"/>
</dbReference>
<proteinExistence type="predicted"/>
<dbReference type="RefSeq" id="WP_326280068.1">
    <property type="nucleotide sequence ID" value="NZ_JAYKYV010000020.1"/>
</dbReference>
<dbReference type="InterPro" id="IPR011006">
    <property type="entry name" value="CheY-like_superfamily"/>
</dbReference>
<dbReference type="PROSITE" id="PS50110">
    <property type="entry name" value="RESPONSE_REGULATORY"/>
    <property type="match status" value="1"/>
</dbReference>
<dbReference type="PANTHER" id="PTHR44520">
    <property type="entry name" value="RESPONSE REGULATOR RCP1-RELATED"/>
    <property type="match status" value="1"/>
</dbReference>
<organism evidence="3 4">
    <name type="scientific">Flagellimonas halotolerans</name>
    <dbReference type="NCBI Taxonomy" id="3112164"/>
    <lineage>
        <taxon>Bacteria</taxon>
        <taxon>Pseudomonadati</taxon>
        <taxon>Bacteroidota</taxon>
        <taxon>Flavobacteriia</taxon>
        <taxon>Flavobacteriales</taxon>
        <taxon>Flavobacteriaceae</taxon>
        <taxon>Flagellimonas</taxon>
    </lineage>
</organism>
<feature type="domain" description="Response regulatory" evidence="2">
    <location>
        <begin position="4"/>
        <end position="126"/>
    </location>
</feature>
<dbReference type="SUPFAM" id="SSF52172">
    <property type="entry name" value="CheY-like"/>
    <property type="match status" value="1"/>
</dbReference>
<dbReference type="SMART" id="SM00448">
    <property type="entry name" value="REC"/>
    <property type="match status" value="1"/>
</dbReference>
<dbReference type="Proteomes" id="UP001355298">
    <property type="component" value="Unassembled WGS sequence"/>
</dbReference>
<dbReference type="EMBL" id="JAYMGW010000020">
    <property type="protein sequence ID" value="MEC4266794.1"/>
    <property type="molecule type" value="Genomic_DNA"/>
</dbReference>
<accession>A0ABU6IUQ7</accession>
<protein>
    <submittedName>
        <fullName evidence="3">Response regulator</fullName>
    </submittedName>
</protein>
<dbReference type="PANTHER" id="PTHR44520:SF2">
    <property type="entry name" value="RESPONSE REGULATOR RCP1"/>
    <property type="match status" value="1"/>
</dbReference>
<reference evidence="3 4" key="1">
    <citation type="submission" date="2024-01" db="EMBL/GenBank/DDBJ databases">
        <title>The strains designed SYSU M86414 and SYSU M84420 isolated from the marine sediment in San Sha City (Hainan Province, China).</title>
        <authorList>
            <person name="Guo D."/>
        </authorList>
    </citation>
    <scope>NUCLEOTIDE SEQUENCE [LARGE SCALE GENOMIC DNA]</scope>
    <source>
        <strain evidence="3 4">SYSU M84420</strain>
    </source>
</reference>
<gene>
    <name evidence="3" type="ORF">VOP03_15670</name>
</gene>
<evidence type="ECO:0000313" key="4">
    <source>
        <dbReference type="Proteomes" id="UP001355298"/>
    </source>
</evidence>
<dbReference type="InterPro" id="IPR052893">
    <property type="entry name" value="TCS_response_regulator"/>
</dbReference>
<evidence type="ECO:0000259" key="2">
    <source>
        <dbReference type="PROSITE" id="PS50110"/>
    </source>
</evidence>